<reference evidence="9 10" key="1">
    <citation type="journal article" date="2018" name="Nat. Ecol. Evol.">
        <title>Shark genomes provide insights into elasmobranch evolution and the origin of vertebrates.</title>
        <authorList>
            <person name="Hara Y"/>
            <person name="Yamaguchi K"/>
            <person name="Onimaru K"/>
            <person name="Kadota M"/>
            <person name="Koyanagi M"/>
            <person name="Keeley SD"/>
            <person name="Tatsumi K"/>
            <person name="Tanaka K"/>
            <person name="Motone F"/>
            <person name="Kageyama Y"/>
            <person name="Nozu R"/>
            <person name="Adachi N"/>
            <person name="Nishimura O"/>
            <person name="Nakagawa R"/>
            <person name="Tanegashima C"/>
            <person name="Kiyatake I"/>
            <person name="Matsumoto R"/>
            <person name="Murakumo K"/>
            <person name="Nishida K"/>
            <person name="Terakita A"/>
            <person name="Kuratani S"/>
            <person name="Sato K"/>
            <person name="Hyodo S Kuraku.S."/>
        </authorList>
    </citation>
    <scope>NUCLEOTIDE SEQUENCE [LARGE SCALE GENOMIC DNA]</scope>
</reference>
<feature type="domain" description="PDZ" evidence="7">
    <location>
        <begin position="137"/>
        <end position="218"/>
    </location>
</feature>
<comment type="similarity">
    <text evidence="1">Belongs to the MAGUK family.</text>
</comment>
<dbReference type="SMART" id="SM00072">
    <property type="entry name" value="GuKc"/>
    <property type="match status" value="1"/>
</dbReference>
<dbReference type="Gene3D" id="2.30.42.10">
    <property type="match status" value="1"/>
</dbReference>
<feature type="domain" description="Guanylate kinase-like" evidence="6">
    <location>
        <begin position="363"/>
        <end position="550"/>
    </location>
</feature>
<dbReference type="OrthoDB" id="65789at2759"/>
<dbReference type="Gene3D" id="3.40.50.300">
    <property type="entry name" value="P-loop containing nucleotide triphosphate hydrolases"/>
    <property type="match status" value="1"/>
</dbReference>
<feature type="domain" description="L27" evidence="8">
    <location>
        <begin position="61"/>
        <end position="118"/>
    </location>
</feature>
<dbReference type="InterPro" id="IPR050716">
    <property type="entry name" value="MAGUK"/>
</dbReference>
<evidence type="ECO:0000259" key="6">
    <source>
        <dbReference type="PROSITE" id="PS50052"/>
    </source>
</evidence>
<dbReference type="SUPFAM" id="SSF50156">
    <property type="entry name" value="PDZ domain-like"/>
    <property type="match status" value="1"/>
</dbReference>
<protein>
    <recommendedName>
        <fullName evidence="11">MAGUK p55 subfamily member 3</fullName>
    </recommendedName>
</protein>
<evidence type="ECO:0000313" key="10">
    <source>
        <dbReference type="Proteomes" id="UP000287033"/>
    </source>
</evidence>
<dbReference type="CDD" id="cd11862">
    <property type="entry name" value="SH3_MPP"/>
    <property type="match status" value="1"/>
</dbReference>
<dbReference type="Gene3D" id="2.30.30.40">
    <property type="entry name" value="SH3 Domains"/>
    <property type="match status" value="1"/>
</dbReference>
<feature type="domain" description="L27" evidence="8">
    <location>
        <begin position="6"/>
        <end position="60"/>
    </location>
</feature>
<dbReference type="SUPFAM" id="SSF52540">
    <property type="entry name" value="P-loop containing nucleoside triphosphate hydrolases"/>
    <property type="match status" value="1"/>
</dbReference>
<dbReference type="Pfam" id="PF00625">
    <property type="entry name" value="Guanylate_kin"/>
    <property type="match status" value="1"/>
</dbReference>
<dbReference type="Pfam" id="PF00595">
    <property type="entry name" value="PDZ"/>
    <property type="match status" value="1"/>
</dbReference>
<name>A0A401SDQ7_CHIPU</name>
<dbReference type="PROSITE" id="PS51022">
    <property type="entry name" value="L27"/>
    <property type="match status" value="2"/>
</dbReference>
<evidence type="ECO:0000256" key="3">
    <source>
        <dbReference type="PROSITE-ProRule" id="PRU00192"/>
    </source>
</evidence>
<dbReference type="SUPFAM" id="SSF50044">
    <property type="entry name" value="SH3-domain"/>
    <property type="match status" value="1"/>
</dbReference>
<dbReference type="InterPro" id="IPR004172">
    <property type="entry name" value="L27_dom"/>
</dbReference>
<feature type="region of interest" description="Disordered" evidence="4">
    <location>
        <begin position="301"/>
        <end position="344"/>
    </location>
</feature>
<dbReference type="InterPro" id="IPR001452">
    <property type="entry name" value="SH3_domain"/>
</dbReference>
<accession>A0A401SDQ7</accession>
<dbReference type="PROSITE" id="PS50106">
    <property type="entry name" value="PDZ"/>
    <property type="match status" value="1"/>
</dbReference>
<dbReference type="CDD" id="cd06799">
    <property type="entry name" value="PDZ_MPP3-MPP4-MPP7-like"/>
    <property type="match status" value="1"/>
</dbReference>
<feature type="compositionally biased region" description="Basic residues" evidence="4">
    <location>
        <begin position="320"/>
        <end position="329"/>
    </location>
</feature>
<dbReference type="AlphaFoldDB" id="A0A401SDQ7"/>
<sequence>MPVLSTAAGLHEILALLTAQLRPDANLTAEIGFLTEVFSEHSFNSLMKIHQKLQQFVRQGPTPALHSAAALAEDISEELQSGQNSNDTRELMQLLAKPHLQAVLSAHDTVARKAFDPVLPPMPDDLEAEEEEESMKIVRLVKNKEPLGATIRMDEQTGAVVVARIMRGGAADRSGLVHVGDELREVNEIPVEHKTPEEISQILAQCQGSITLKLIPAVKEEDHLNETKVHVRALFDYDPSEDKAIPCKEAGLPFRKGDVLQVVSQDDSVWWQAKRVEDVNLRAGLIPSKKFQEKRLAYRQRKANLEQEKSSKRSSSGLRRSFRLSRKDRHANQNEEKQTEQKDAEHLTYEEVVAYQRRPNDVHRLVVLVGSIGAKVNEMRQRIVAENPNRYNVAVPSTTRQKKVHERQGLEYHFVSKLSFEADIQKNRFVEHGEYKDNLYGINVDSIRTIMLKKKICLLDANPETIKNLRTAEFKPYVILVKPFLQEPKANTSTAETSGNNNVKELEEDKYQEMVQSAAYIEEQYGHLIDKVLVKGDLQTACSELKTILESIERDTFWVPASWVRS</sequence>
<evidence type="ECO:0000256" key="1">
    <source>
        <dbReference type="ARBA" id="ARBA00007014"/>
    </source>
</evidence>
<keyword evidence="10" id="KW-1185">Reference proteome</keyword>
<dbReference type="Gene3D" id="1.10.287.650">
    <property type="entry name" value="L27 domain"/>
    <property type="match status" value="1"/>
</dbReference>
<dbReference type="InterPro" id="IPR001478">
    <property type="entry name" value="PDZ"/>
</dbReference>
<evidence type="ECO:0000256" key="4">
    <source>
        <dbReference type="SAM" id="MobiDB-lite"/>
    </source>
</evidence>
<evidence type="ECO:0000259" key="7">
    <source>
        <dbReference type="PROSITE" id="PS50106"/>
    </source>
</evidence>
<feature type="compositionally biased region" description="Basic and acidic residues" evidence="4">
    <location>
        <begin position="330"/>
        <end position="344"/>
    </location>
</feature>
<evidence type="ECO:0000259" key="8">
    <source>
        <dbReference type="PROSITE" id="PS51022"/>
    </source>
</evidence>
<dbReference type="InterPro" id="IPR036034">
    <property type="entry name" value="PDZ_sf"/>
</dbReference>
<dbReference type="EMBL" id="BEZZ01000208">
    <property type="protein sequence ID" value="GCC28480.1"/>
    <property type="molecule type" value="Genomic_DNA"/>
</dbReference>
<dbReference type="InterPro" id="IPR008145">
    <property type="entry name" value="GK/Ca_channel_bsu"/>
</dbReference>
<dbReference type="PANTHER" id="PTHR23122">
    <property type="entry name" value="MEMBRANE-ASSOCIATED GUANYLATE KINASE MAGUK"/>
    <property type="match status" value="1"/>
</dbReference>
<dbReference type="InterPro" id="IPR020590">
    <property type="entry name" value="Guanylate_kinase_CS"/>
</dbReference>
<dbReference type="STRING" id="137246.A0A401SDQ7"/>
<dbReference type="SUPFAM" id="SSF101288">
    <property type="entry name" value="L27 domain"/>
    <property type="match status" value="1"/>
</dbReference>
<dbReference type="PROSITE" id="PS50002">
    <property type="entry name" value="SH3"/>
    <property type="match status" value="1"/>
</dbReference>
<organism evidence="9 10">
    <name type="scientific">Chiloscyllium punctatum</name>
    <name type="common">Brownbanded bambooshark</name>
    <name type="synonym">Hemiscyllium punctatum</name>
    <dbReference type="NCBI Taxonomy" id="137246"/>
    <lineage>
        <taxon>Eukaryota</taxon>
        <taxon>Metazoa</taxon>
        <taxon>Chordata</taxon>
        <taxon>Craniata</taxon>
        <taxon>Vertebrata</taxon>
        <taxon>Chondrichthyes</taxon>
        <taxon>Elasmobranchii</taxon>
        <taxon>Galeomorphii</taxon>
        <taxon>Galeoidea</taxon>
        <taxon>Orectolobiformes</taxon>
        <taxon>Hemiscylliidae</taxon>
        <taxon>Chiloscyllium</taxon>
    </lineage>
</organism>
<dbReference type="InterPro" id="IPR014775">
    <property type="entry name" value="L27_C"/>
</dbReference>
<dbReference type="InterPro" id="IPR036028">
    <property type="entry name" value="SH3-like_dom_sf"/>
</dbReference>
<evidence type="ECO:0000313" key="9">
    <source>
        <dbReference type="EMBL" id="GCC28480.1"/>
    </source>
</evidence>
<dbReference type="InterPro" id="IPR027417">
    <property type="entry name" value="P-loop_NTPase"/>
</dbReference>
<dbReference type="PROSITE" id="PS50052">
    <property type="entry name" value="GUANYLATE_KINASE_2"/>
    <property type="match status" value="1"/>
</dbReference>
<dbReference type="Pfam" id="PF02828">
    <property type="entry name" value="L27"/>
    <property type="match status" value="2"/>
</dbReference>
<dbReference type="Pfam" id="PF07653">
    <property type="entry name" value="SH3_2"/>
    <property type="match status" value="1"/>
</dbReference>
<gene>
    <name evidence="9" type="ORF">chiPu_0006910</name>
</gene>
<proteinExistence type="inferred from homology"/>
<dbReference type="InterPro" id="IPR008144">
    <property type="entry name" value="Guanylate_kin-like_dom"/>
</dbReference>
<evidence type="ECO:0000259" key="5">
    <source>
        <dbReference type="PROSITE" id="PS50002"/>
    </source>
</evidence>
<dbReference type="Proteomes" id="UP000287033">
    <property type="component" value="Unassembled WGS sequence"/>
</dbReference>
<dbReference type="InterPro" id="IPR036892">
    <property type="entry name" value="L27_dom_sf"/>
</dbReference>
<comment type="caution">
    <text evidence="9">The sequence shown here is derived from an EMBL/GenBank/DDBJ whole genome shotgun (WGS) entry which is preliminary data.</text>
</comment>
<dbReference type="OMA" id="MARNKVC"/>
<feature type="domain" description="SH3" evidence="5">
    <location>
        <begin position="226"/>
        <end position="296"/>
    </location>
</feature>
<evidence type="ECO:0000256" key="2">
    <source>
        <dbReference type="ARBA" id="ARBA00022443"/>
    </source>
</evidence>
<dbReference type="SMART" id="SM00228">
    <property type="entry name" value="PDZ"/>
    <property type="match status" value="1"/>
</dbReference>
<dbReference type="SMART" id="SM00569">
    <property type="entry name" value="L27"/>
    <property type="match status" value="2"/>
</dbReference>
<evidence type="ECO:0008006" key="11">
    <source>
        <dbReference type="Google" id="ProtNLM"/>
    </source>
</evidence>
<dbReference type="SMART" id="SM00326">
    <property type="entry name" value="SH3"/>
    <property type="match status" value="1"/>
</dbReference>
<keyword evidence="2 3" id="KW-0728">SH3 domain</keyword>
<dbReference type="PROSITE" id="PS00856">
    <property type="entry name" value="GUANYLATE_KINASE_1"/>
    <property type="match status" value="1"/>
</dbReference>